<evidence type="ECO:0000256" key="1">
    <source>
        <dbReference type="ARBA" id="ARBA00004141"/>
    </source>
</evidence>
<keyword evidence="4 6" id="KW-1133">Transmembrane helix</keyword>
<accession>A0A8H4RL71</accession>
<feature type="transmembrane region" description="Helical" evidence="6">
    <location>
        <begin position="293"/>
        <end position="316"/>
    </location>
</feature>
<evidence type="ECO:0000256" key="6">
    <source>
        <dbReference type="RuleBase" id="RU365065"/>
    </source>
</evidence>
<keyword evidence="5 6" id="KW-0472">Membrane</keyword>
<organism evidence="7 8">
    <name type="scientific">Cudoniella acicularis</name>
    <dbReference type="NCBI Taxonomy" id="354080"/>
    <lineage>
        <taxon>Eukaryota</taxon>
        <taxon>Fungi</taxon>
        <taxon>Dikarya</taxon>
        <taxon>Ascomycota</taxon>
        <taxon>Pezizomycotina</taxon>
        <taxon>Leotiomycetes</taxon>
        <taxon>Helotiales</taxon>
        <taxon>Tricladiaceae</taxon>
        <taxon>Cudoniella</taxon>
    </lineage>
</organism>
<feature type="transmembrane region" description="Helical" evidence="6">
    <location>
        <begin position="131"/>
        <end position="151"/>
    </location>
</feature>
<feature type="transmembrane region" description="Helical" evidence="6">
    <location>
        <begin position="83"/>
        <end position="102"/>
    </location>
</feature>
<keyword evidence="3 6" id="KW-0812">Transmembrane</keyword>
<evidence type="ECO:0000256" key="5">
    <source>
        <dbReference type="ARBA" id="ARBA00023136"/>
    </source>
</evidence>
<dbReference type="Proteomes" id="UP000566819">
    <property type="component" value="Unassembled WGS sequence"/>
</dbReference>
<gene>
    <name evidence="7" type="ORF">G7Y89_g7893</name>
</gene>
<evidence type="ECO:0000313" key="7">
    <source>
        <dbReference type="EMBL" id="KAF4630247.1"/>
    </source>
</evidence>
<comment type="subcellular location">
    <subcellularLocation>
        <location evidence="1 6">Membrane</location>
        <topology evidence="1 6">Multi-pass membrane protein</topology>
    </subcellularLocation>
</comment>
<evidence type="ECO:0000256" key="3">
    <source>
        <dbReference type="ARBA" id="ARBA00022692"/>
    </source>
</evidence>
<keyword evidence="8" id="KW-1185">Reference proteome</keyword>
<keyword evidence="2 6" id="KW-0813">Transport</keyword>
<dbReference type="AlphaFoldDB" id="A0A8H4RL71"/>
<dbReference type="EMBL" id="JAAMPI010000571">
    <property type="protein sequence ID" value="KAF4630247.1"/>
    <property type="molecule type" value="Genomic_DNA"/>
</dbReference>
<evidence type="ECO:0000256" key="2">
    <source>
        <dbReference type="ARBA" id="ARBA00022448"/>
    </source>
</evidence>
<sequence>MASNDEAERGITVTPEEGENLNVLEFSPDATPLAIDDQDGMTQSQALNLYTRGIVRTLASICFASTVGRWVDKAPHRLKTLSSTITVNRVAVICASILWFFIVEPGKSDNGAHLESGFRGPPITNVVKDGMFALILFLGILETLSASGNMLSMERDFIVTASDPDGGPYDLTHLNSIMRRIDLICKLIAPILISAIISVTGIKIGVLVVGSMSSASWGVELFCAKRVWDANPRLRVLKTVAESLPSTPVLLSQNPFAKIFRALRQYGQDFKNYFSSPVWIPSLALSFLHLSALAYNATFITFLLNVGFSLGLITIARAAGSVVEISSTLVTPVGVQYLSKAKDHGRFRGETRASMESADSRQGLLGEIPEVQAGVETGLERLGLWGISWQLLNLVSTLELSTDSL</sequence>
<comment type="caution">
    <text evidence="7">The sequence shown here is derived from an EMBL/GenBank/DDBJ whole genome shotgun (WGS) entry which is preliminary data.</text>
</comment>
<name>A0A8H4RL71_9HELO</name>
<comment type="caution">
    <text evidence="6">Lacks conserved residue(s) required for the propagation of feature annotation.</text>
</comment>
<dbReference type="InterPro" id="IPR009716">
    <property type="entry name" value="Ferroportin-1"/>
</dbReference>
<dbReference type="PANTHER" id="PTHR11660:SF57">
    <property type="entry name" value="SOLUTE CARRIER FAMILY 40 MEMBER"/>
    <property type="match status" value="1"/>
</dbReference>
<dbReference type="GO" id="GO:0005381">
    <property type="term" value="F:iron ion transmembrane transporter activity"/>
    <property type="evidence" value="ECO:0007669"/>
    <property type="project" value="UniProtKB-UniRule"/>
</dbReference>
<feature type="transmembrane region" description="Helical" evidence="6">
    <location>
        <begin position="187"/>
        <end position="209"/>
    </location>
</feature>
<comment type="function">
    <text evidence="6">May be involved in iron transport and iron homeostasis.</text>
</comment>
<dbReference type="GO" id="GO:0016020">
    <property type="term" value="C:membrane"/>
    <property type="evidence" value="ECO:0007669"/>
    <property type="project" value="UniProtKB-SubCell"/>
</dbReference>
<dbReference type="Pfam" id="PF06963">
    <property type="entry name" value="FPN1"/>
    <property type="match status" value="1"/>
</dbReference>
<evidence type="ECO:0000313" key="8">
    <source>
        <dbReference type="Proteomes" id="UP000566819"/>
    </source>
</evidence>
<proteinExistence type="inferred from homology"/>
<comment type="similarity">
    <text evidence="6">Belongs to the ferroportin (FP) (TC 2.A.100) family. SLC40A subfamily.</text>
</comment>
<evidence type="ECO:0000256" key="4">
    <source>
        <dbReference type="ARBA" id="ARBA00022989"/>
    </source>
</evidence>
<protein>
    <recommendedName>
        <fullName evidence="6">Solute carrier family 40 member</fullName>
    </recommendedName>
</protein>
<dbReference type="PANTHER" id="PTHR11660">
    <property type="entry name" value="SOLUTE CARRIER FAMILY 40 MEMBER"/>
    <property type="match status" value="1"/>
</dbReference>
<keyword evidence="6" id="KW-0406">Ion transport</keyword>
<reference evidence="7 8" key="1">
    <citation type="submission" date="2020-03" db="EMBL/GenBank/DDBJ databases">
        <title>Draft Genome Sequence of Cudoniella acicularis.</title>
        <authorList>
            <person name="Buettner E."/>
            <person name="Kellner H."/>
        </authorList>
    </citation>
    <scope>NUCLEOTIDE SEQUENCE [LARGE SCALE GENOMIC DNA]</scope>
    <source>
        <strain evidence="7 8">DSM 108380</strain>
    </source>
</reference>
<dbReference type="OrthoDB" id="648861at2759"/>